<keyword evidence="12" id="KW-0732">Signal</keyword>
<evidence type="ECO:0000256" key="3">
    <source>
        <dbReference type="ARBA" id="ARBA00022452"/>
    </source>
</evidence>
<dbReference type="Gene3D" id="2.170.130.10">
    <property type="entry name" value="TonB-dependent receptor, plug domain"/>
    <property type="match status" value="1"/>
</dbReference>
<reference evidence="14 15" key="1">
    <citation type="journal article" date="2014" name="Curr. Microbiol.">
        <title>Spirosoma radiotolerans sp. nov., a gamma-radiation-resistant bacterium isolated from gamma ray-irradiated soil.</title>
        <authorList>
            <person name="Lee J.J."/>
            <person name="Srinivasan S."/>
            <person name="Lim S."/>
            <person name="Joe M."/>
            <person name="Im S."/>
            <person name="Bae S.I."/>
            <person name="Park K.R."/>
            <person name="Han J.H."/>
            <person name="Park S.H."/>
            <person name="Joo B.M."/>
            <person name="Park S.J."/>
            <person name="Kim M.K."/>
        </authorList>
    </citation>
    <scope>NUCLEOTIDE SEQUENCE [LARGE SCALE GENOMIC DNA]</scope>
    <source>
        <strain evidence="14 15">DG5A</strain>
    </source>
</reference>
<dbReference type="GO" id="GO:0006826">
    <property type="term" value="P:iron ion transport"/>
    <property type="evidence" value="ECO:0007669"/>
    <property type="project" value="UniProtKB-KW"/>
</dbReference>
<feature type="chain" id="PRO_5002417256" evidence="12">
    <location>
        <begin position="22"/>
        <end position="1060"/>
    </location>
</feature>
<dbReference type="NCBIfam" id="TIGR04057">
    <property type="entry name" value="SusC_RagA_signa"/>
    <property type="match status" value="1"/>
</dbReference>
<dbReference type="Pfam" id="PF13715">
    <property type="entry name" value="CarbopepD_reg_2"/>
    <property type="match status" value="1"/>
</dbReference>
<accession>A0A0E3ZTU4</accession>
<keyword evidence="14" id="KW-0675">Receptor</keyword>
<keyword evidence="8" id="KW-0798">TonB box</keyword>
<dbReference type="InterPro" id="IPR023997">
    <property type="entry name" value="TonB-dep_OMP_SusC/RagA_CS"/>
</dbReference>
<evidence type="ECO:0000256" key="8">
    <source>
        <dbReference type="ARBA" id="ARBA00023077"/>
    </source>
</evidence>
<evidence type="ECO:0000256" key="5">
    <source>
        <dbReference type="ARBA" id="ARBA00022692"/>
    </source>
</evidence>
<sequence length="1060" mass="113637">MLKHLLCCFLLVLAATGPLWAQTRQITGTLRDEQGQAISGANVVIKGTTRGTTTDAAGDFRLSVPNEATTLTVSSVGYTAKDVPVSLSQTQLTVTLAADDRQLGEVVVTALGIKREAKALSYATQMIKPAQINEVRDGNVLNTLQGKIAGAYITQGSGGPGTGSRIVLRGNRSIQGTNNALMVVDGVPINNSTFGQATSDFGSVANSDGASNINPDDIENVTVLRGASAAALYGSQAANGVILITTKRGKAGKVTVDVNSGVSVDKPFALPFVQNQYGQGVGGKLDPAAGASWGAAMTGQAYTNYLGQPDTYSAQPNNIRDFFRTAVSFNNSIGITGGSERSQTYLSYTNNSLQGTVPGNDLTRHTINLRLSNQISSKLSTDAKVTYINQAVINKPRTGEENAPVIDLYQIPRNISLSTAQNYAAPNAFNQPTPTAWPSTLNSIYQNPYWMTNQTAINQYRDRVIGFVLAKYQLTDFLSIQGRANLDKYFDKNEESYSQGTILWANQAGGKFSRNNIVNTQSWYDLLIEGKNKLGPDFTLDYQAGAIIQNIRYQSTNAIADGLNVPNKFNLNFGTNQSLTDDLTRVQTQSLFGQASLAWRDAIFVNASLRNDWSSTLPKPYSFQYPSVGASVVLSDLLKLSGPLSFLKINGSFAQVGNAADAYLLQTNYSYSQGAGSGFISRDGTQAIGNLKPEITKSVEIGIDARFFNNRLGATVTAYKTNSINQLLKLGLAPASGFKDQYINAGNIRNMGLEVVINGTAIKTDRFTWDLTLNMGLNRNKILSLSPDIKTSFLSGGFGRSASPIVAEGGSYGDIVSLRWAKDPATGQYLIGSQSSSPTVTEASVSSTGLPVITTDQQLIGNFNPKMLLGFTNSFTYKGFSLRFLIDARLGGIAVSGTEMNLAFSGIPEVTAQKRDGGWVLPGVTAGVAGVDGVTKIGAGKANSTAITAEQFWQTVSGKRYGAGEFFAYDATNVRLREVSIGYGIPVPSNFFIKSARLSFVARNLFWFYRGSSILDIPGLGKRKMWFDPDVNISNGNFQGVEYGTLPSNRSLGLNLKLSF</sequence>
<dbReference type="EMBL" id="CP010429">
    <property type="protein sequence ID" value="AKD54218.1"/>
    <property type="molecule type" value="Genomic_DNA"/>
</dbReference>
<evidence type="ECO:0000256" key="9">
    <source>
        <dbReference type="ARBA" id="ARBA00023136"/>
    </source>
</evidence>
<name>A0A0E3ZTU4_9BACT</name>
<dbReference type="InterPro" id="IPR039426">
    <property type="entry name" value="TonB-dep_rcpt-like"/>
</dbReference>
<comment type="similarity">
    <text evidence="11">Belongs to the TonB-dependent receptor family.</text>
</comment>
<dbReference type="GO" id="GO:0009279">
    <property type="term" value="C:cell outer membrane"/>
    <property type="evidence" value="ECO:0007669"/>
    <property type="project" value="UniProtKB-SubCell"/>
</dbReference>
<evidence type="ECO:0000259" key="13">
    <source>
        <dbReference type="Pfam" id="PF07715"/>
    </source>
</evidence>
<dbReference type="PATRIC" id="fig|1379870.5.peg.911"/>
<keyword evidence="9 11" id="KW-0472">Membrane</keyword>
<dbReference type="SUPFAM" id="SSF49464">
    <property type="entry name" value="Carboxypeptidase regulatory domain-like"/>
    <property type="match status" value="1"/>
</dbReference>
<evidence type="ECO:0000256" key="6">
    <source>
        <dbReference type="ARBA" id="ARBA00023004"/>
    </source>
</evidence>
<dbReference type="InterPro" id="IPR008969">
    <property type="entry name" value="CarboxyPept-like_regulatory"/>
</dbReference>
<dbReference type="NCBIfam" id="TIGR04056">
    <property type="entry name" value="OMP_RagA_SusC"/>
    <property type="match status" value="1"/>
</dbReference>
<keyword evidence="5 11" id="KW-0812">Transmembrane</keyword>
<feature type="signal peptide" evidence="12">
    <location>
        <begin position="1"/>
        <end position="21"/>
    </location>
</feature>
<dbReference type="PANTHER" id="PTHR32552:SF81">
    <property type="entry name" value="TONB-DEPENDENT OUTER MEMBRANE RECEPTOR"/>
    <property type="match status" value="1"/>
</dbReference>
<evidence type="ECO:0000256" key="2">
    <source>
        <dbReference type="ARBA" id="ARBA00022448"/>
    </source>
</evidence>
<dbReference type="Proteomes" id="UP000033054">
    <property type="component" value="Chromosome"/>
</dbReference>
<dbReference type="Pfam" id="PF07715">
    <property type="entry name" value="Plug"/>
    <property type="match status" value="1"/>
</dbReference>
<dbReference type="PANTHER" id="PTHR32552">
    <property type="entry name" value="FERRICHROME IRON RECEPTOR-RELATED"/>
    <property type="match status" value="1"/>
</dbReference>
<organism evidence="14 15">
    <name type="scientific">Spirosoma radiotolerans</name>
    <dbReference type="NCBI Taxonomy" id="1379870"/>
    <lineage>
        <taxon>Bacteria</taxon>
        <taxon>Pseudomonadati</taxon>
        <taxon>Bacteroidota</taxon>
        <taxon>Cytophagia</taxon>
        <taxon>Cytophagales</taxon>
        <taxon>Cytophagaceae</taxon>
        <taxon>Spirosoma</taxon>
    </lineage>
</organism>
<feature type="domain" description="TonB-dependent receptor plug" evidence="13">
    <location>
        <begin position="119"/>
        <end position="241"/>
    </location>
</feature>
<dbReference type="InterPro" id="IPR012910">
    <property type="entry name" value="Plug_dom"/>
</dbReference>
<dbReference type="PROSITE" id="PS52016">
    <property type="entry name" value="TONB_DEPENDENT_REC_3"/>
    <property type="match status" value="1"/>
</dbReference>
<keyword evidence="4" id="KW-0410">Iron transport</keyword>
<dbReference type="AlphaFoldDB" id="A0A0E3ZTU4"/>
<evidence type="ECO:0000256" key="4">
    <source>
        <dbReference type="ARBA" id="ARBA00022496"/>
    </source>
</evidence>
<evidence type="ECO:0000256" key="7">
    <source>
        <dbReference type="ARBA" id="ARBA00023065"/>
    </source>
</evidence>
<proteinExistence type="inferred from homology"/>
<gene>
    <name evidence="14" type="ORF">SD10_04175</name>
</gene>
<evidence type="ECO:0000256" key="12">
    <source>
        <dbReference type="SAM" id="SignalP"/>
    </source>
</evidence>
<dbReference type="STRING" id="1379870.SD10_04175"/>
<keyword evidence="6" id="KW-0408">Iron</keyword>
<evidence type="ECO:0000256" key="11">
    <source>
        <dbReference type="PROSITE-ProRule" id="PRU01360"/>
    </source>
</evidence>
<comment type="subcellular location">
    <subcellularLocation>
        <location evidence="1 11">Cell outer membrane</location>
        <topology evidence="1 11">Multi-pass membrane protein</topology>
    </subcellularLocation>
</comment>
<dbReference type="InterPro" id="IPR036942">
    <property type="entry name" value="Beta-barrel_TonB_sf"/>
</dbReference>
<evidence type="ECO:0000313" key="14">
    <source>
        <dbReference type="EMBL" id="AKD54218.1"/>
    </source>
</evidence>
<dbReference type="SUPFAM" id="SSF56935">
    <property type="entry name" value="Porins"/>
    <property type="match status" value="1"/>
</dbReference>
<keyword evidence="2 11" id="KW-0813">Transport</keyword>
<protein>
    <submittedName>
        <fullName evidence="14">TonB-dependent receptor</fullName>
    </submittedName>
</protein>
<evidence type="ECO:0000256" key="1">
    <source>
        <dbReference type="ARBA" id="ARBA00004571"/>
    </source>
</evidence>
<dbReference type="HOGENOM" id="CLU_004317_2_1_10"/>
<dbReference type="KEGG" id="srd:SD10_04175"/>
<evidence type="ECO:0000256" key="10">
    <source>
        <dbReference type="ARBA" id="ARBA00023237"/>
    </source>
</evidence>
<dbReference type="Gene3D" id="2.60.40.1120">
    <property type="entry name" value="Carboxypeptidase-like, regulatory domain"/>
    <property type="match status" value="1"/>
</dbReference>
<keyword evidence="3 11" id="KW-1134">Transmembrane beta strand</keyword>
<dbReference type="Gene3D" id="2.40.170.20">
    <property type="entry name" value="TonB-dependent receptor, beta-barrel domain"/>
    <property type="match status" value="1"/>
</dbReference>
<keyword evidence="7" id="KW-0406">Ion transport</keyword>
<keyword evidence="10 11" id="KW-0998">Cell outer membrane</keyword>
<dbReference type="OrthoDB" id="9768177at2"/>
<keyword evidence="15" id="KW-1185">Reference proteome</keyword>
<evidence type="ECO:0000313" key="15">
    <source>
        <dbReference type="Proteomes" id="UP000033054"/>
    </source>
</evidence>
<dbReference type="InterPro" id="IPR037066">
    <property type="entry name" value="Plug_dom_sf"/>
</dbReference>
<dbReference type="InterPro" id="IPR023996">
    <property type="entry name" value="TonB-dep_OMP_SusC/RagA"/>
</dbReference>